<dbReference type="Proteomes" id="UP001152795">
    <property type="component" value="Unassembled WGS sequence"/>
</dbReference>
<dbReference type="AlphaFoldDB" id="A0A6S7H7Q4"/>
<evidence type="ECO:0000313" key="2">
    <source>
        <dbReference type="EMBL" id="CAB4000804.1"/>
    </source>
</evidence>
<reference evidence="2" key="1">
    <citation type="submission" date="2020-04" db="EMBL/GenBank/DDBJ databases">
        <authorList>
            <person name="Alioto T."/>
            <person name="Alioto T."/>
            <person name="Gomez Garrido J."/>
        </authorList>
    </citation>
    <scope>NUCLEOTIDE SEQUENCE</scope>
    <source>
        <strain evidence="2">A484AB</strain>
    </source>
</reference>
<feature type="compositionally biased region" description="Basic and acidic residues" evidence="1">
    <location>
        <begin position="66"/>
        <end position="78"/>
    </location>
</feature>
<dbReference type="EMBL" id="CACRXK020003931">
    <property type="protein sequence ID" value="CAB4000804.1"/>
    <property type="molecule type" value="Genomic_DNA"/>
</dbReference>
<feature type="compositionally biased region" description="Basic and acidic residues" evidence="1">
    <location>
        <begin position="295"/>
        <end position="305"/>
    </location>
</feature>
<proteinExistence type="predicted"/>
<keyword evidence="3" id="KW-1185">Reference proteome</keyword>
<evidence type="ECO:0000256" key="1">
    <source>
        <dbReference type="SAM" id="MobiDB-lite"/>
    </source>
</evidence>
<feature type="region of interest" description="Disordered" evidence="1">
    <location>
        <begin position="265"/>
        <end position="313"/>
    </location>
</feature>
<accession>A0A6S7H7Q4</accession>
<protein>
    <submittedName>
        <fullName evidence="2">Uncharacterized protein</fullName>
    </submittedName>
</protein>
<organism evidence="2 3">
    <name type="scientific">Paramuricea clavata</name>
    <name type="common">Red gorgonian</name>
    <name type="synonym">Violescent sea-whip</name>
    <dbReference type="NCBI Taxonomy" id="317549"/>
    <lineage>
        <taxon>Eukaryota</taxon>
        <taxon>Metazoa</taxon>
        <taxon>Cnidaria</taxon>
        <taxon>Anthozoa</taxon>
        <taxon>Octocorallia</taxon>
        <taxon>Malacalcyonacea</taxon>
        <taxon>Plexauridae</taxon>
        <taxon>Paramuricea</taxon>
    </lineage>
</organism>
<gene>
    <name evidence="2" type="ORF">PACLA_8A061862</name>
</gene>
<feature type="region of interest" description="Disordered" evidence="1">
    <location>
        <begin position="48"/>
        <end position="78"/>
    </location>
</feature>
<sequence length="452" mass="50569">MRECLSKCSPCFLRGTNVIELVPPASNTGTSIKKGSYWSNEKPRLSIKRSSLMPDLSKHQNPTRSRRTDPVLSKDNHSEESIEVRTCRMFKEKQNLLRKFQVKSVTPHDCAIQLPGSTLSSQKTVNANIRTLKLLRTKKKVTCGTIENVVADKKESSESILCVPDNVCQSQGPSRQDSELQLVLEGLKDKDGEESVLKLNDGRTIKPCTMGYRWLAELQTQKKISKKKKMESYGEFVSGLVKAAKKVRDGKNSIENVNDTLKYLYDKKQDRNSQRNTSIKHKSSEVPGKYNRTGKQNEEKSEENISLRSSTPTDITNNDFELASCCSKPDSLAVEGKMLALGTVLTWPKDIYGCRKSSTARPNTTSTYTSKQAWVNAQSRTHFCPKLTQAANICVEARPAMMPTSVNGAVKQTSNVLPVKKFEDDTVEDSDLDDTGKDTELDKFFASISKYL</sequence>
<name>A0A6S7H7Q4_PARCT</name>
<evidence type="ECO:0000313" key="3">
    <source>
        <dbReference type="Proteomes" id="UP001152795"/>
    </source>
</evidence>
<comment type="caution">
    <text evidence="2">The sequence shown here is derived from an EMBL/GenBank/DDBJ whole genome shotgun (WGS) entry which is preliminary data.</text>
</comment>